<reference evidence="8" key="1">
    <citation type="submission" date="2022-11" db="EMBL/GenBank/DDBJ databases">
        <authorList>
            <person name="Petersen C."/>
        </authorList>
    </citation>
    <scope>NUCLEOTIDE SEQUENCE</scope>
    <source>
        <strain evidence="8">IBT 23319</strain>
    </source>
</reference>
<keyword evidence="3" id="KW-0805">Transcription regulation</keyword>
<name>A0A9W9TV32_PENCI</name>
<dbReference type="GeneID" id="81378900"/>
<feature type="region of interest" description="Disordered" evidence="7">
    <location>
        <begin position="588"/>
        <end position="735"/>
    </location>
</feature>
<evidence type="ECO:0008006" key="10">
    <source>
        <dbReference type="Google" id="ProtNLM"/>
    </source>
</evidence>
<feature type="compositionally biased region" description="Acidic residues" evidence="7">
    <location>
        <begin position="47"/>
        <end position="60"/>
    </location>
</feature>
<feature type="compositionally biased region" description="Basic and acidic residues" evidence="7">
    <location>
        <begin position="61"/>
        <end position="92"/>
    </location>
</feature>
<feature type="compositionally biased region" description="Low complexity" evidence="7">
    <location>
        <begin position="598"/>
        <end position="608"/>
    </location>
</feature>
<comment type="similarity">
    <text evidence="6">Belongs to the BRMS1 family.</text>
</comment>
<dbReference type="GO" id="GO:0005654">
    <property type="term" value="C:nucleoplasm"/>
    <property type="evidence" value="ECO:0007669"/>
    <property type="project" value="UniProtKB-ARBA"/>
</dbReference>
<sequence>MEVAESNEQATVGPATGAEASMTNGERNRFLDGMDDTDDGRSSSLSEIDDVSDNEPSDFDESPKPERQMENDSEAETERLEDSPHNVRKRDIVISAGSAGPSPSKLHQSTTLDDVDEEEEDEEDDEEEDEEEPLPDDSPSKRRPSQNNGIIDEGAGLLDEVELPDSITKKRKRLDAGDDTGTEIGDDEPVKKRRSSIKSDLSDPADDGTPLSPEPIMDDPTAIIDEELPVDDLPESDIPTVTTKGKKPKRGKRKGKRNAEVDEEPEVGGDLIVEDAVDENLGEDDETAERVEGPDNAETAAKAEEESARKMLAMDSLATLEKQFATLRDKIYDERISKLNRELDSLRGPNPTHPEYVRQIECVQRYRDAKIQYEHTLYHYRIKALVNKSLAERAQSLSTFFQKIRDVREVHSSAISQQFYAIQHDRFKTDELSPHHIIPFPTRRSQQIAHQTAYNQEVSVMAGVAKYVGFPAAPTLLGARPSELDDDLEKMGIAVEPRFTAPRQSSSALQPRAAMSPMPSNIYSAAEAEESFMERNPWANPQHPIHHQQTQHQYPQAHRPQPRPFEAPSTSSFATPAAQKRVVDVHAPNGSASTIPESASAANSSANNTPYGTEQDPRYPHQGPWRNPDYDAERKSGFQSGFHSGFRSQSSSPLDVRKSQAHPGHNIEHRSPTAVSSARNPLFSPPPARSSLFHHPTSSKPETSPLPSKAVDVVHYRPQQSEVSTGPGGSHMPTR</sequence>
<dbReference type="Gene3D" id="1.20.5.1500">
    <property type="match status" value="1"/>
</dbReference>
<dbReference type="OrthoDB" id="20886at2759"/>
<comment type="caution">
    <text evidence="8">The sequence shown here is derived from an EMBL/GenBank/DDBJ whole genome shotgun (WGS) entry which is preliminary data.</text>
</comment>
<evidence type="ECO:0000256" key="5">
    <source>
        <dbReference type="ARBA" id="ARBA00023242"/>
    </source>
</evidence>
<dbReference type="PANTHER" id="PTHR21964">
    <property type="entry name" value="BREAST CANCER METASTASIS-SUPPRESSOR 1"/>
    <property type="match status" value="1"/>
</dbReference>
<feature type="region of interest" description="Disordered" evidence="7">
    <location>
        <begin position="279"/>
        <end position="301"/>
    </location>
</feature>
<keyword evidence="5" id="KW-0539">Nucleus</keyword>
<feature type="compositionally biased region" description="Polar residues" evidence="7">
    <location>
        <begin position="637"/>
        <end position="653"/>
    </location>
</feature>
<dbReference type="InterPro" id="IPR013907">
    <property type="entry name" value="Sds3"/>
</dbReference>
<dbReference type="GO" id="GO:0010468">
    <property type="term" value="P:regulation of gene expression"/>
    <property type="evidence" value="ECO:0007669"/>
    <property type="project" value="UniProtKB-ARBA"/>
</dbReference>
<feature type="compositionally biased region" description="Polar residues" evidence="7">
    <location>
        <begin position="696"/>
        <end position="706"/>
    </location>
</feature>
<feature type="compositionally biased region" description="Acidic residues" evidence="7">
    <location>
        <begin position="224"/>
        <end position="235"/>
    </location>
</feature>
<evidence type="ECO:0000313" key="8">
    <source>
        <dbReference type="EMBL" id="KAJ5242486.1"/>
    </source>
</evidence>
<feature type="compositionally biased region" description="Basic residues" evidence="7">
    <location>
        <begin position="244"/>
        <end position="256"/>
    </location>
</feature>
<feature type="compositionally biased region" description="Acidic residues" evidence="7">
    <location>
        <begin position="113"/>
        <end position="135"/>
    </location>
</feature>
<gene>
    <name evidence="8" type="ORF">N7469_000813</name>
</gene>
<dbReference type="SMART" id="SM01401">
    <property type="entry name" value="Sds3"/>
    <property type="match status" value="1"/>
</dbReference>
<keyword evidence="2" id="KW-0678">Repressor</keyword>
<evidence type="ECO:0000313" key="9">
    <source>
        <dbReference type="Proteomes" id="UP001147733"/>
    </source>
</evidence>
<dbReference type="Proteomes" id="UP001147733">
    <property type="component" value="Unassembled WGS sequence"/>
</dbReference>
<protein>
    <recommendedName>
        <fullName evidence="10">Transcriptional regulatory protein DEP1</fullName>
    </recommendedName>
</protein>
<dbReference type="EMBL" id="JAPQKT010000001">
    <property type="protein sequence ID" value="KAJ5242486.1"/>
    <property type="molecule type" value="Genomic_DNA"/>
</dbReference>
<keyword evidence="9" id="KW-1185">Reference proteome</keyword>
<feature type="compositionally biased region" description="Polar residues" evidence="7">
    <location>
        <begin position="1"/>
        <end position="10"/>
    </location>
</feature>
<evidence type="ECO:0000256" key="4">
    <source>
        <dbReference type="ARBA" id="ARBA00023163"/>
    </source>
</evidence>
<feature type="region of interest" description="Disordered" evidence="7">
    <location>
        <begin position="1"/>
        <end position="267"/>
    </location>
</feature>
<evidence type="ECO:0000256" key="7">
    <source>
        <dbReference type="SAM" id="MobiDB-lite"/>
    </source>
</evidence>
<feature type="compositionally biased region" description="Low complexity" evidence="7">
    <location>
        <begin position="541"/>
        <end position="558"/>
    </location>
</feature>
<evidence type="ECO:0000256" key="3">
    <source>
        <dbReference type="ARBA" id="ARBA00023015"/>
    </source>
</evidence>
<feature type="compositionally biased region" description="Acidic residues" evidence="7">
    <location>
        <begin position="177"/>
        <end position="187"/>
    </location>
</feature>
<evidence type="ECO:0000256" key="6">
    <source>
        <dbReference type="ARBA" id="ARBA00038256"/>
    </source>
</evidence>
<reference evidence="8" key="2">
    <citation type="journal article" date="2023" name="IMA Fungus">
        <title>Comparative genomic study of the Penicillium genus elucidates a diverse pangenome and 15 lateral gene transfer events.</title>
        <authorList>
            <person name="Petersen C."/>
            <person name="Sorensen T."/>
            <person name="Nielsen M.R."/>
            <person name="Sondergaard T.E."/>
            <person name="Sorensen J.L."/>
            <person name="Fitzpatrick D.A."/>
            <person name="Frisvad J.C."/>
            <person name="Nielsen K.L."/>
        </authorList>
    </citation>
    <scope>NUCLEOTIDE SEQUENCE</scope>
    <source>
        <strain evidence="8">IBT 23319</strain>
    </source>
</reference>
<dbReference type="AlphaFoldDB" id="A0A9W9TV32"/>
<proteinExistence type="inferred from homology"/>
<organism evidence="8 9">
    <name type="scientific">Penicillium citrinum</name>
    <dbReference type="NCBI Taxonomy" id="5077"/>
    <lineage>
        <taxon>Eukaryota</taxon>
        <taxon>Fungi</taxon>
        <taxon>Dikarya</taxon>
        <taxon>Ascomycota</taxon>
        <taxon>Pezizomycotina</taxon>
        <taxon>Eurotiomycetes</taxon>
        <taxon>Eurotiomycetidae</taxon>
        <taxon>Eurotiales</taxon>
        <taxon>Aspergillaceae</taxon>
        <taxon>Penicillium</taxon>
    </lineage>
</organism>
<evidence type="ECO:0000256" key="1">
    <source>
        <dbReference type="ARBA" id="ARBA00004123"/>
    </source>
</evidence>
<dbReference type="FunFam" id="1.20.5.1500:FF:000002">
    <property type="entry name" value="breast cancer metastasis-suppressor 1-like protein-A"/>
    <property type="match status" value="1"/>
</dbReference>
<evidence type="ECO:0000256" key="2">
    <source>
        <dbReference type="ARBA" id="ARBA00022491"/>
    </source>
</evidence>
<dbReference type="RefSeq" id="XP_056505490.1">
    <property type="nucleotide sequence ID" value="XM_056639733.1"/>
</dbReference>
<comment type="subcellular location">
    <subcellularLocation>
        <location evidence="1">Nucleus</location>
    </subcellularLocation>
</comment>
<feature type="region of interest" description="Disordered" evidence="7">
    <location>
        <begin position="537"/>
        <end position="573"/>
    </location>
</feature>
<accession>A0A9W9TV32</accession>
<keyword evidence="4" id="KW-0804">Transcription</keyword>
<dbReference type="Pfam" id="PF08598">
    <property type="entry name" value="Sds3"/>
    <property type="match status" value="1"/>
</dbReference>